<proteinExistence type="predicted"/>
<accession>A0A183N130</accession>
<evidence type="ECO:0000313" key="1">
    <source>
        <dbReference type="EMBL" id="VDP41567.1"/>
    </source>
</evidence>
<reference evidence="1 2" key="1">
    <citation type="submission" date="2018-11" db="EMBL/GenBank/DDBJ databases">
        <authorList>
            <consortium name="Pathogen Informatics"/>
        </authorList>
    </citation>
    <scope>NUCLEOTIDE SEQUENCE [LARGE SCALE GENOMIC DNA]</scope>
    <source>
        <strain evidence="1 2">Zambia</strain>
    </source>
</reference>
<dbReference type="EMBL" id="UZAI01018950">
    <property type="protein sequence ID" value="VDP41567.1"/>
    <property type="molecule type" value="Genomic_DNA"/>
</dbReference>
<evidence type="ECO:0000313" key="2">
    <source>
        <dbReference type="Proteomes" id="UP000277204"/>
    </source>
</evidence>
<keyword evidence="2" id="KW-1185">Reference proteome</keyword>
<organism evidence="1 2">
    <name type="scientific">Schistosoma margrebowiei</name>
    <dbReference type="NCBI Taxonomy" id="48269"/>
    <lineage>
        <taxon>Eukaryota</taxon>
        <taxon>Metazoa</taxon>
        <taxon>Spiralia</taxon>
        <taxon>Lophotrochozoa</taxon>
        <taxon>Platyhelminthes</taxon>
        <taxon>Trematoda</taxon>
        <taxon>Digenea</taxon>
        <taxon>Strigeidida</taxon>
        <taxon>Schistosomatoidea</taxon>
        <taxon>Schistosomatidae</taxon>
        <taxon>Schistosoma</taxon>
    </lineage>
</organism>
<dbReference type="AlphaFoldDB" id="A0A183N130"/>
<dbReference type="Proteomes" id="UP000277204">
    <property type="component" value="Unassembled WGS sequence"/>
</dbReference>
<gene>
    <name evidence="1" type="ORF">SMRZ_LOCUS22005</name>
</gene>
<sequence length="79" mass="8900">MWSVRLVYKPSMFQINEAGIGVLDITGWARRKAGLIRTLDWSDGSYASLVRSIIYCCLIGGIVTLYLNRAHRPQVITIT</sequence>
<name>A0A183N130_9TREM</name>
<protein>
    <submittedName>
        <fullName evidence="1">Uncharacterized protein</fullName>
    </submittedName>
</protein>